<dbReference type="InterPro" id="IPR001557">
    <property type="entry name" value="L-lactate/malate_DH"/>
</dbReference>
<gene>
    <name evidence="13" type="primary">LOC113397563</name>
</gene>
<dbReference type="Gene3D" id="3.40.50.720">
    <property type="entry name" value="NAD(P)-binding Rossmann-like Domain"/>
    <property type="match status" value="1"/>
</dbReference>
<proteinExistence type="inferred from homology"/>
<dbReference type="Proteomes" id="UP001652626">
    <property type="component" value="Chromosome 3"/>
</dbReference>
<evidence type="ECO:0000259" key="10">
    <source>
        <dbReference type="Pfam" id="PF00056"/>
    </source>
</evidence>
<dbReference type="PIRSF" id="PIRSF000102">
    <property type="entry name" value="Lac_mal_DH"/>
    <property type="match status" value="1"/>
</dbReference>
<dbReference type="PANTHER" id="PTHR11540">
    <property type="entry name" value="MALATE AND LACTATE DEHYDROGENASE"/>
    <property type="match status" value="1"/>
</dbReference>
<dbReference type="InterPro" id="IPR001236">
    <property type="entry name" value="Lactate/malate_DH_N"/>
</dbReference>
<evidence type="ECO:0000256" key="7">
    <source>
        <dbReference type="PIRSR" id="PIRSR000102-1"/>
    </source>
</evidence>
<comment type="catalytic activity">
    <reaction evidence="6">
        <text>(S)-malate + NAD(+) = oxaloacetate + NADH + H(+)</text>
        <dbReference type="Rhea" id="RHEA:21432"/>
        <dbReference type="ChEBI" id="CHEBI:15378"/>
        <dbReference type="ChEBI" id="CHEBI:15589"/>
        <dbReference type="ChEBI" id="CHEBI:16452"/>
        <dbReference type="ChEBI" id="CHEBI:57540"/>
        <dbReference type="ChEBI" id="CHEBI:57945"/>
        <dbReference type="EC" id="1.1.1.37"/>
    </reaction>
</comment>
<evidence type="ECO:0000256" key="8">
    <source>
        <dbReference type="PIRSR" id="PIRSR000102-3"/>
    </source>
</evidence>
<dbReference type="EC" id="1.1.1.37" evidence="1"/>
<feature type="domain" description="Lactate/malate dehydrogenase C-terminal" evidence="11">
    <location>
        <begin position="165"/>
        <end position="325"/>
    </location>
</feature>
<keyword evidence="12" id="KW-1185">Reference proteome</keyword>
<evidence type="ECO:0000256" key="3">
    <source>
        <dbReference type="ARBA" id="ARBA00022532"/>
    </source>
</evidence>
<protein>
    <recommendedName>
        <fullName evidence="2">Malate dehydrogenase, mitochondrial</fullName>
        <ecNumber evidence="1">1.1.1.37</ecNumber>
    </recommendedName>
</protein>
<dbReference type="PANTHER" id="PTHR11540:SF16">
    <property type="entry name" value="MALATE DEHYDROGENASE, MITOCHONDRIAL"/>
    <property type="match status" value="1"/>
</dbReference>
<sequence length="330" mass="36301">MFQAKKCLHVFSRKVISRNYQVTIVGGASEIGQSIALLLRNQRPITSLVIHDNVTHTPGIVLDLSHIPTNSAIKGYVGSDSLDSALQHSDVVITTGAIQSPGLSEEARLHFNVEFIKSFATRVSKVSPIPFIGIATEPINILVPMATEVIRNHGDYDPKKIFGITSVDLFTAQAMYASINNINPEDCNVPVIGGHSNETVIPLLSQSKPACNLNQKSIEEFTAKFRSQEDLVTNYKKGWSPTLSIAYGVSIFVQGILNALDGRSNQIHAYIENNDFGTSYFAGMVFVDENGAGEMERYSNLSDFECHLLERTIEQLRKDVSKGKKMLELA</sequence>
<dbReference type="GO" id="GO:0006099">
    <property type="term" value="P:tricarboxylic acid cycle"/>
    <property type="evidence" value="ECO:0007669"/>
    <property type="project" value="UniProtKB-KW"/>
</dbReference>
<name>A0A8B8I5S0_VANTA</name>
<evidence type="ECO:0000256" key="2">
    <source>
        <dbReference type="ARBA" id="ARBA00016075"/>
    </source>
</evidence>
<dbReference type="GeneID" id="113397563"/>
<feature type="binding site" evidence="8">
    <location>
        <position position="52"/>
    </location>
    <ligand>
        <name>NAD(+)</name>
        <dbReference type="ChEBI" id="CHEBI:57540"/>
    </ligand>
</feature>
<dbReference type="AlphaFoldDB" id="A0A8B8I5S0"/>
<dbReference type="Pfam" id="PF02866">
    <property type="entry name" value="Ldh_1_C"/>
    <property type="match status" value="1"/>
</dbReference>
<evidence type="ECO:0000313" key="13">
    <source>
        <dbReference type="RefSeq" id="XP_026491757.2"/>
    </source>
</evidence>
<organism evidence="12 13">
    <name type="scientific">Vanessa tameamea</name>
    <name type="common">Kamehameha butterfly</name>
    <dbReference type="NCBI Taxonomy" id="334116"/>
    <lineage>
        <taxon>Eukaryota</taxon>
        <taxon>Metazoa</taxon>
        <taxon>Ecdysozoa</taxon>
        <taxon>Arthropoda</taxon>
        <taxon>Hexapoda</taxon>
        <taxon>Insecta</taxon>
        <taxon>Pterygota</taxon>
        <taxon>Neoptera</taxon>
        <taxon>Endopterygota</taxon>
        <taxon>Lepidoptera</taxon>
        <taxon>Glossata</taxon>
        <taxon>Ditrysia</taxon>
        <taxon>Papilionoidea</taxon>
        <taxon>Nymphalidae</taxon>
        <taxon>Nymphalinae</taxon>
        <taxon>Vanessa</taxon>
    </lineage>
</organism>
<dbReference type="GO" id="GO:0019752">
    <property type="term" value="P:carboxylic acid metabolic process"/>
    <property type="evidence" value="ECO:0007669"/>
    <property type="project" value="InterPro"/>
</dbReference>
<dbReference type="InterPro" id="IPR036291">
    <property type="entry name" value="NAD(P)-bd_dom_sf"/>
</dbReference>
<dbReference type="SUPFAM" id="SSF56327">
    <property type="entry name" value="LDH C-terminal domain-like"/>
    <property type="match status" value="1"/>
</dbReference>
<dbReference type="OMA" id="HAYVENN"/>
<reference evidence="13" key="2">
    <citation type="submission" date="2025-08" db="UniProtKB">
        <authorList>
            <consortium name="RefSeq"/>
        </authorList>
    </citation>
    <scope>IDENTIFICATION</scope>
    <source>
        <tissue evidence="13">Whole body</tissue>
    </source>
</reference>
<feature type="binding site" evidence="8">
    <location>
        <position position="112"/>
    </location>
    <ligand>
        <name>NAD(+)</name>
        <dbReference type="ChEBI" id="CHEBI:57540"/>
    </ligand>
</feature>
<evidence type="ECO:0000256" key="1">
    <source>
        <dbReference type="ARBA" id="ARBA00012995"/>
    </source>
</evidence>
<evidence type="ECO:0000313" key="12">
    <source>
        <dbReference type="Proteomes" id="UP001652626"/>
    </source>
</evidence>
<evidence type="ECO:0000259" key="11">
    <source>
        <dbReference type="Pfam" id="PF02866"/>
    </source>
</evidence>
<dbReference type="SUPFAM" id="SSF51735">
    <property type="entry name" value="NAD(P)-binding Rossmann-fold domains"/>
    <property type="match status" value="1"/>
</dbReference>
<reference evidence="12" key="1">
    <citation type="submission" date="2025-05" db="UniProtKB">
        <authorList>
            <consortium name="RefSeq"/>
        </authorList>
    </citation>
    <scope>NUCLEOTIDE SEQUENCE [LARGE SCALE GENOMIC DNA]</scope>
</reference>
<feature type="binding site" evidence="8">
    <location>
        <begin position="26"/>
        <end position="32"/>
    </location>
    <ligand>
        <name>NAD(+)</name>
        <dbReference type="ChEBI" id="CHEBI:57540"/>
    </ligand>
</feature>
<evidence type="ECO:0000256" key="5">
    <source>
        <dbReference type="ARBA" id="ARBA00023027"/>
    </source>
</evidence>
<feature type="domain" description="Lactate/malate dehydrogenase N-terminal" evidence="10">
    <location>
        <begin position="21"/>
        <end position="163"/>
    </location>
</feature>
<comment type="similarity">
    <text evidence="9">Belongs to the LDH/MDH superfamily.</text>
</comment>
<evidence type="ECO:0000256" key="9">
    <source>
        <dbReference type="RuleBase" id="RU003369"/>
    </source>
</evidence>
<keyword evidence="3" id="KW-0816">Tricarboxylic acid cycle</keyword>
<dbReference type="GO" id="GO:0030060">
    <property type="term" value="F:L-malate dehydrogenase (NAD+) activity"/>
    <property type="evidence" value="ECO:0007669"/>
    <property type="project" value="UniProtKB-EC"/>
</dbReference>
<evidence type="ECO:0000256" key="4">
    <source>
        <dbReference type="ARBA" id="ARBA00023002"/>
    </source>
</evidence>
<dbReference type="InterPro" id="IPR022383">
    <property type="entry name" value="Lactate/malate_DH_C"/>
</dbReference>
<evidence type="ECO:0000256" key="6">
    <source>
        <dbReference type="ARBA" id="ARBA00048313"/>
    </source>
</evidence>
<dbReference type="GO" id="GO:0005737">
    <property type="term" value="C:cytoplasm"/>
    <property type="evidence" value="ECO:0007669"/>
    <property type="project" value="TreeGrafter"/>
</dbReference>
<dbReference type="RefSeq" id="XP_026491757.2">
    <property type="nucleotide sequence ID" value="XM_026635972.2"/>
</dbReference>
<keyword evidence="4 9" id="KW-0560">Oxidoreductase</keyword>
<accession>A0A8B8I5S0</accession>
<feature type="active site" description="Proton acceptor" evidence="7">
    <location>
        <position position="195"/>
    </location>
</feature>
<dbReference type="InterPro" id="IPR015955">
    <property type="entry name" value="Lactate_DH/Glyco_Ohase_4_C"/>
</dbReference>
<dbReference type="Gene3D" id="3.90.110.10">
    <property type="entry name" value="Lactate dehydrogenase/glycoside hydrolase, family 4, C-terminal"/>
    <property type="match status" value="1"/>
</dbReference>
<dbReference type="OrthoDB" id="755699at2759"/>
<dbReference type="Pfam" id="PF00056">
    <property type="entry name" value="Ldh_1_N"/>
    <property type="match status" value="1"/>
</dbReference>
<keyword evidence="5 8" id="KW-0520">NAD</keyword>